<feature type="transmembrane region" description="Helical" evidence="1">
    <location>
        <begin position="7"/>
        <end position="24"/>
    </location>
</feature>
<evidence type="ECO:0000313" key="2">
    <source>
        <dbReference type="EMBL" id="QHT35399.1"/>
    </source>
</evidence>
<dbReference type="AlphaFoldDB" id="A0A6C0F4A6"/>
<accession>A0A6C0F4A6</accession>
<keyword evidence="1" id="KW-1133">Transmembrane helix</keyword>
<sequence>MRFIEDLCPPALLYAIFLAVQLGFDASLGMWATFVIKLVLGLATVIVLDMFCGIGLGGVSWFLVAAPFIITSLATAIAMGTDFDTIVVGQVSKENFLADAKMELVPAASNEVK</sequence>
<keyword evidence="1" id="KW-0472">Membrane</keyword>
<protein>
    <submittedName>
        <fullName evidence="2">Uncharacterized protein</fullName>
    </submittedName>
</protein>
<feature type="transmembrane region" description="Helical" evidence="1">
    <location>
        <begin position="30"/>
        <end position="52"/>
    </location>
</feature>
<name>A0A6C0F4A6_9ZZZZ</name>
<feature type="transmembrane region" description="Helical" evidence="1">
    <location>
        <begin position="59"/>
        <end position="79"/>
    </location>
</feature>
<proteinExistence type="predicted"/>
<keyword evidence="1" id="KW-0812">Transmembrane</keyword>
<organism evidence="2">
    <name type="scientific">viral metagenome</name>
    <dbReference type="NCBI Taxonomy" id="1070528"/>
    <lineage>
        <taxon>unclassified sequences</taxon>
        <taxon>metagenomes</taxon>
        <taxon>organismal metagenomes</taxon>
    </lineage>
</organism>
<evidence type="ECO:0000256" key="1">
    <source>
        <dbReference type="SAM" id="Phobius"/>
    </source>
</evidence>
<dbReference type="EMBL" id="MN739021">
    <property type="protein sequence ID" value="QHT35399.1"/>
    <property type="molecule type" value="Genomic_DNA"/>
</dbReference>
<reference evidence="2" key="1">
    <citation type="journal article" date="2020" name="Nature">
        <title>Giant virus diversity and host interactions through global metagenomics.</title>
        <authorList>
            <person name="Schulz F."/>
            <person name="Roux S."/>
            <person name="Paez-Espino D."/>
            <person name="Jungbluth S."/>
            <person name="Walsh D.A."/>
            <person name="Denef V.J."/>
            <person name="McMahon K.D."/>
            <person name="Konstantinidis K.T."/>
            <person name="Eloe-Fadrosh E.A."/>
            <person name="Kyrpides N.C."/>
            <person name="Woyke T."/>
        </authorList>
    </citation>
    <scope>NUCLEOTIDE SEQUENCE</scope>
    <source>
        <strain evidence="2">GVMAG-M-3300009180-45</strain>
    </source>
</reference>